<protein>
    <submittedName>
        <fullName evidence="1">Uncharacterized protein</fullName>
    </submittedName>
</protein>
<comment type="caution">
    <text evidence="1">The sequence shown here is derived from an EMBL/GenBank/DDBJ whole genome shotgun (WGS) entry which is preliminary data.</text>
</comment>
<accession>A0A6A1VUB4</accession>
<keyword evidence="2" id="KW-1185">Reference proteome</keyword>
<sequence length="80" mass="8924">METQISGLQPFLTTTPGTLRVMSRRLGAIEDQLRKDERVHRGGIQSARYGEFEIRLSIRLAIDCSGKRITKAGGLIERPA</sequence>
<evidence type="ECO:0000313" key="1">
    <source>
        <dbReference type="EMBL" id="KAB1215636.1"/>
    </source>
</evidence>
<dbReference type="AlphaFoldDB" id="A0A6A1VUB4"/>
<gene>
    <name evidence="1" type="ORF">CJ030_MR4G007294</name>
</gene>
<name>A0A6A1VUB4_9ROSI</name>
<proteinExistence type="predicted"/>
<organism evidence="1 2">
    <name type="scientific">Morella rubra</name>
    <name type="common">Chinese bayberry</name>
    <dbReference type="NCBI Taxonomy" id="262757"/>
    <lineage>
        <taxon>Eukaryota</taxon>
        <taxon>Viridiplantae</taxon>
        <taxon>Streptophyta</taxon>
        <taxon>Embryophyta</taxon>
        <taxon>Tracheophyta</taxon>
        <taxon>Spermatophyta</taxon>
        <taxon>Magnoliopsida</taxon>
        <taxon>eudicotyledons</taxon>
        <taxon>Gunneridae</taxon>
        <taxon>Pentapetalae</taxon>
        <taxon>rosids</taxon>
        <taxon>fabids</taxon>
        <taxon>Fagales</taxon>
        <taxon>Myricaceae</taxon>
        <taxon>Morella</taxon>
    </lineage>
</organism>
<dbReference type="EMBL" id="RXIC02000022">
    <property type="protein sequence ID" value="KAB1215636.1"/>
    <property type="molecule type" value="Genomic_DNA"/>
</dbReference>
<dbReference type="Proteomes" id="UP000516437">
    <property type="component" value="Chromosome 4"/>
</dbReference>
<reference evidence="1 2" key="1">
    <citation type="journal article" date="2019" name="Plant Biotechnol. J.">
        <title>The red bayberry genome and genetic basis of sex determination.</title>
        <authorList>
            <person name="Jia H.M."/>
            <person name="Jia H.J."/>
            <person name="Cai Q.L."/>
            <person name="Wang Y."/>
            <person name="Zhao H.B."/>
            <person name="Yang W.F."/>
            <person name="Wang G.Y."/>
            <person name="Li Y.H."/>
            <person name="Zhan D.L."/>
            <person name="Shen Y.T."/>
            <person name="Niu Q.F."/>
            <person name="Chang L."/>
            <person name="Qiu J."/>
            <person name="Zhao L."/>
            <person name="Xie H.B."/>
            <person name="Fu W.Y."/>
            <person name="Jin J."/>
            <person name="Li X.W."/>
            <person name="Jiao Y."/>
            <person name="Zhou C.C."/>
            <person name="Tu T."/>
            <person name="Chai C.Y."/>
            <person name="Gao J.L."/>
            <person name="Fan L.J."/>
            <person name="van de Weg E."/>
            <person name="Wang J.Y."/>
            <person name="Gao Z.S."/>
        </authorList>
    </citation>
    <scope>NUCLEOTIDE SEQUENCE [LARGE SCALE GENOMIC DNA]</scope>
    <source>
        <tissue evidence="1">Leaves</tissue>
    </source>
</reference>
<evidence type="ECO:0000313" key="2">
    <source>
        <dbReference type="Proteomes" id="UP000516437"/>
    </source>
</evidence>